<evidence type="ECO:0000256" key="8">
    <source>
        <dbReference type="ARBA" id="ARBA00030520"/>
    </source>
</evidence>
<dbReference type="AlphaFoldDB" id="Q4RIR3"/>
<dbReference type="PANTHER" id="PTHR45794:SF1">
    <property type="entry name" value="LEUCINE--TRNA LIGASE, CYTOPLASMIC"/>
    <property type="match status" value="1"/>
</dbReference>
<evidence type="ECO:0000256" key="3">
    <source>
        <dbReference type="ARBA" id="ARBA00022598"/>
    </source>
</evidence>
<dbReference type="EMBL" id="CAAE01015042">
    <property type="protein sequence ID" value="CAG11719.1"/>
    <property type="molecule type" value="Genomic_DNA"/>
</dbReference>
<dbReference type="PANTHER" id="PTHR45794">
    <property type="entry name" value="LEUCYL-TRNA SYNTHETASE"/>
    <property type="match status" value="1"/>
</dbReference>
<keyword evidence="7" id="KW-0030">Aminoacyl-tRNA synthetase</keyword>
<dbReference type="InterPro" id="IPR014729">
    <property type="entry name" value="Rossmann-like_a/b/a_fold"/>
</dbReference>
<evidence type="ECO:0000256" key="6">
    <source>
        <dbReference type="ARBA" id="ARBA00022917"/>
    </source>
</evidence>
<evidence type="ECO:0000256" key="1">
    <source>
        <dbReference type="ARBA" id="ARBA00005594"/>
    </source>
</evidence>
<dbReference type="InterPro" id="IPR009008">
    <property type="entry name" value="Val/Leu/Ile-tRNA-synth_edit"/>
</dbReference>
<comment type="similarity">
    <text evidence="1">Belongs to the class-I aminoacyl-tRNA synthetase family.</text>
</comment>
<dbReference type="GO" id="GO:0004823">
    <property type="term" value="F:leucine-tRNA ligase activity"/>
    <property type="evidence" value="ECO:0007669"/>
    <property type="project" value="UniProtKB-EC"/>
</dbReference>
<dbReference type="Gene3D" id="3.90.740.10">
    <property type="entry name" value="Valyl/Leucyl/Isoleucyl-tRNA synthetase, editing domain"/>
    <property type="match status" value="1"/>
</dbReference>
<keyword evidence="6" id="KW-0648">Protein biosynthesis</keyword>
<dbReference type="NCBIfam" id="TIGR00395">
    <property type="entry name" value="leuS_arch"/>
    <property type="match status" value="1"/>
</dbReference>
<dbReference type="EC" id="6.1.1.4" evidence="2"/>
<dbReference type="GO" id="GO:0002161">
    <property type="term" value="F:aminoacyl-tRNA deacylase activity"/>
    <property type="evidence" value="ECO:0007669"/>
    <property type="project" value="InterPro"/>
</dbReference>
<dbReference type="Gene3D" id="3.40.50.620">
    <property type="entry name" value="HUPs"/>
    <property type="match status" value="1"/>
</dbReference>
<dbReference type="GO" id="GO:0005524">
    <property type="term" value="F:ATP binding"/>
    <property type="evidence" value="ECO:0007669"/>
    <property type="project" value="UniProtKB-KW"/>
</dbReference>
<dbReference type="FunFam" id="3.90.740.10:FF:000001">
    <property type="entry name" value="Leucine--tRNA ligase, cytoplasmic"/>
    <property type="match status" value="1"/>
</dbReference>
<dbReference type="OrthoDB" id="10249672at2759"/>
<dbReference type="SUPFAM" id="SSF50677">
    <property type="entry name" value="ValRS/IleRS/LeuRS editing domain"/>
    <property type="match status" value="1"/>
</dbReference>
<dbReference type="KEGG" id="tng:GSTEN00033778G001"/>
<evidence type="ECO:0000313" key="9">
    <source>
        <dbReference type="EMBL" id="CAG11719.1"/>
    </source>
</evidence>
<keyword evidence="3" id="KW-0436">Ligase</keyword>
<evidence type="ECO:0000256" key="7">
    <source>
        <dbReference type="ARBA" id="ARBA00023146"/>
    </source>
</evidence>
<protein>
    <recommendedName>
        <fullName evidence="2">leucine--tRNA ligase</fullName>
        <ecNumber evidence="2">6.1.1.4</ecNumber>
    </recommendedName>
    <alternativeName>
        <fullName evidence="8">Leucyl-tRNA synthetase</fullName>
    </alternativeName>
</protein>
<keyword evidence="4" id="KW-0547">Nucleotide-binding</keyword>
<reference evidence="9" key="1">
    <citation type="journal article" date="2004" name="Nature">
        <title>Genome duplication in the teleost fish Tetraodon nigroviridis reveals the early vertebrate proto-karyotype.</title>
        <authorList>
            <person name="Jaillon O."/>
            <person name="Aury J.-M."/>
            <person name="Brunet F."/>
            <person name="Petit J.-L."/>
            <person name="Stange-Thomann N."/>
            <person name="Mauceli E."/>
            <person name="Bouneau L."/>
            <person name="Fischer C."/>
            <person name="Ozouf-Costaz C."/>
            <person name="Bernot A."/>
            <person name="Nicaud S."/>
            <person name="Jaffe D."/>
            <person name="Fisher S."/>
            <person name="Lutfalla G."/>
            <person name="Dossat C."/>
            <person name="Segurens B."/>
            <person name="Dasilva C."/>
            <person name="Salanoubat M."/>
            <person name="Levy M."/>
            <person name="Boudet N."/>
            <person name="Castellano S."/>
            <person name="Anthouard V."/>
            <person name="Jubin C."/>
            <person name="Castelli V."/>
            <person name="Katinka M."/>
            <person name="Vacherie B."/>
            <person name="Biemont C."/>
            <person name="Skalli Z."/>
            <person name="Cattolico L."/>
            <person name="Poulain J."/>
            <person name="De Berardinis V."/>
            <person name="Cruaud C."/>
            <person name="Duprat S."/>
            <person name="Brottier P."/>
            <person name="Coutanceau J.-P."/>
            <person name="Gouzy J."/>
            <person name="Parra G."/>
            <person name="Lardier G."/>
            <person name="Chapple C."/>
            <person name="McKernan K.J."/>
            <person name="McEwan P."/>
            <person name="Bosak S."/>
            <person name="Kellis M."/>
            <person name="Volff J.-N."/>
            <person name="Guigo R."/>
            <person name="Zody M.C."/>
            <person name="Mesirov J."/>
            <person name="Lindblad-Toh K."/>
            <person name="Birren B."/>
            <person name="Nusbaum C."/>
            <person name="Kahn D."/>
            <person name="Robinson-Rechavi M."/>
            <person name="Laudet V."/>
            <person name="Schachter V."/>
            <person name="Quetier F."/>
            <person name="Saurin W."/>
            <person name="Scarpelli C."/>
            <person name="Wincker P."/>
            <person name="Lander E.S."/>
            <person name="Weissenbach J."/>
            <person name="Roest Crollius H."/>
        </authorList>
    </citation>
    <scope>NUCLEOTIDE SEQUENCE [LARGE SCALE GENOMIC DNA]</scope>
</reference>
<reference evidence="9" key="2">
    <citation type="submission" date="2004-02" db="EMBL/GenBank/DDBJ databases">
        <authorList>
            <consortium name="Genoscope"/>
            <consortium name="Whitehead Institute Centre for Genome Research"/>
        </authorList>
    </citation>
    <scope>NUCLEOTIDE SEQUENCE</scope>
</reference>
<evidence type="ECO:0000256" key="2">
    <source>
        <dbReference type="ARBA" id="ARBA00013164"/>
    </source>
</evidence>
<name>Q4RIR3_TETNG</name>
<accession>Q4RIR3</accession>
<dbReference type="GO" id="GO:0006429">
    <property type="term" value="P:leucyl-tRNA aminoacylation"/>
    <property type="evidence" value="ECO:0007669"/>
    <property type="project" value="InterPro"/>
</dbReference>
<gene>
    <name evidence="9" type="ORF">GSTENG00033778001</name>
</gene>
<dbReference type="InterPro" id="IPR004493">
    <property type="entry name" value="Leu-tRNA-synth_Ia_arc/euk"/>
</dbReference>
<evidence type="ECO:0000256" key="5">
    <source>
        <dbReference type="ARBA" id="ARBA00022840"/>
    </source>
</evidence>
<comment type="caution">
    <text evidence="9">The sequence shown here is derived from an EMBL/GenBank/DDBJ whole genome shotgun (WGS) entry which is preliminary data.</text>
</comment>
<organism evidence="9">
    <name type="scientific">Tetraodon nigroviridis</name>
    <name type="common">Spotted green pufferfish</name>
    <name type="synonym">Chelonodon nigroviridis</name>
    <dbReference type="NCBI Taxonomy" id="99883"/>
    <lineage>
        <taxon>Eukaryota</taxon>
        <taxon>Metazoa</taxon>
        <taxon>Chordata</taxon>
        <taxon>Craniata</taxon>
        <taxon>Vertebrata</taxon>
        <taxon>Euteleostomi</taxon>
        <taxon>Actinopterygii</taxon>
        <taxon>Neopterygii</taxon>
        <taxon>Teleostei</taxon>
        <taxon>Neoteleostei</taxon>
        <taxon>Acanthomorphata</taxon>
        <taxon>Eupercaria</taxon>
        <taxon>Tetraodontiformes</taxon>
        <taxon>Tetradontoidea</taxon>
        <taxon>Tetraodontidae</taxon>
        <taxon>Tetraodon</taxon>
    </lineage>
</organism>
<evidence type="ECO:0000256" key="4">
    <source>
        <dbReference type="ARBA" id="ARBA00022741"/>
    </source>
</evidence>
<dbReference type="SUPFAM" id="SSF52374">
    <property type="entry name" value="Nucleotidylyl transferase"/>
    <property type="match status" value="1"/>
</dbReference>
<keyword evidence="5" id="KW-0067">ATP-binding</keyword>
<sequence>MTSKAVAKSGTSTFQWDIMRSLGLNDKDIARFASAEHWLEYFPPLAVKDLKQMGVKVDWRRSFITTDVNPFYDSFVRWQFVTLKERKKIKFGKRYTIYSPKDGQPCMDHDRQTGEGVGPQEYTLIKMKIVEPYTAKFKSKVFFSSGVKGKNIFLVAATLRPETMFGQTNCWVRPDMKYIAFETAGGEIFICTKRAARNMSYQGFTKENGVVPVIMEILGQDILGCALSAPLTSYKIIYALPMLTIKEDKGTGVVTSVPSDAPDDIAALRDIKKKQALREKYGIEDKMVLPFEPVPIIEIPGYGNLSAPLVCDELKIQSQNDKDKLAEAKEKVYLKGFYEGIMLVDGYKGQKVQDVKKPIQKMMVEKGEAMIYMEPEKAVMSRSADECVVALCDQWYLDYGDAEWKKQTNESLKNLETFCEETRRNFEASLAWLQEHACSRTYGLGTRLPWDEQWLIESLSDSTIYMAYYTVAHLLQGGVLNGQGTSPLGIKPQQMTKEVWDFIFFKTSPFPKTDIPKEHLQKLRREFEYWYPVDVRVSGKDLVPNHLSYYLYNHVAMWPQDNGKWPQAVRANGHLLLNSEKVWRYQLV</sequence>
<proteinExistence type="inferred from homology"/>